<accession>A0ABR3VAQ5</accession>
<reference evidence="1 2" key="1">
    <citation type="journal article" date="2024" name="Commun. Biol.">
        <title>Comparative genomic analysis of thermophilic fungi reveals convergent evolutionary adaptations and gene losses.</title>
        <authorList>
            <person name="Steindorff A.S."/>
            <person name="Aguilar-Pontes M.V."/>
            <person name="Robinson A.J."/>
            <person name="Andreopoulos B."/>
            <person name="LaButti K."/>
            <person name="Kuo A."/>
            <person name="Mondo S."/>
            <person name="Riley R."/>
            <person name="Otillar R."/>
            <person name="Haridas S."/>
            <person name="Lipzen A."/>
            <person name="Grimwood J."/>
            <person name="Schmutz J."/>
            <person name="Clum A."/>
            <person name="Reid I.D."/>
            <person name="Moisan M.C."/>
            <person name="Butler G."/>
            <person name="Nguyen T.T.M."/>
            <person name="Dewar K."/>
            <person name="Conant G."/>
            <person name="Drula E."/>
            <person name="Henrissat B."/>
            <person name="Hansel C."/>
            <person name="Singer S."/>
            <person name="Hutchinson M.I."/>
            <person name="de Vries R.P."/>
            <person name="Natvig D.O."/>
            <person name="Powell A.J."/>
            <person name="Tsang A."/>
            <person name="Grigoriev I.V."/>
        </authorList>
    </citation>
    <scope>NUCLEOTIDE SEQUENCE [LARGE SCALE GENOMIC DNA]</scope>
    <source>
        <strain evidence="1 2">ATCC 24622</strain>
    </source>
</reference>
<gene>
    <name evidence="1" type="ORF">VTK73DRAFT_4198</name>
</gene>
<protein>
    <submittedName>
        <fullName evidence="1">Uncharacterized protein</fullName>
    </submittedName>
</protein>
<organism evidence="1 2">
    <name type="scientific">Phialemonium thermophilum</name>
    <dbReference type="NCBI Taxonomy" id="223376"/>
    <lineage>
        <taxon>Eukaryota</taxon>
        <taxon>Fungi</taxon>
        <taxon>Dikarya</taxon>
        <taxon>Ascomycota</taxon>
        <taxon>Pezizomycotina</taxon>
        <taxon>Sordariomycetes</taxon>
        <taxon>Sordariomycetidae</taxon>
        <taxon>Cephalothecales</taxon>
        <taxon>Cephalothecaceae</taxon>
        <taxon>Phialemonium</taxon>
    </lineage>
</organism>
<comment type="caution">
    <text evidence="1">The sequence shown here is derived from an EMBL/GenBank/DDBJ whole genome shotgun (WGS) entry which is preliminary data.</text>
</comment>
<name>A0ABR3VAQ5_9PEZI</name>
<evidence type="ECO:0000313" key="1">
    <source>
        <dbReference type="EMBL" id="KAL1838914.1"/>
    </source>
</evidence>
<sequence>MGTGADSELSEEMPMVVVEAGSGGWCGAGSSAASWISPVQATTVWFQGVSSDERRLLVGRRAARPVDKAWDAHA</sequence>
<evidence type="ECO:0000313" key="2">
    <source>
        <dbReference type="Proteomes" id="UP001586593"/>
    </source>
</evidence>
<keyword evidence="2" id="KW-1185">Reference proteome</keyword>
<proteinExistence type="predicted"/>
<dbReference type="Proteomes" id="UP001586593">
    <property type="component" value="Unassembled WGS sequence"/>
</dbReference>
<dbReference type="EMBL" id="JAZHXJ010002408">
    <property type="protein sequence ID" value="KAL1838914.1"/>
    <property type="molecule type" value="Genomic_DNA"/>
</dbReference>